<evidence type="ECO:0000256" key="2">
    <source>
        <dbReference type="ARBA" id="ARBA00023125"/>
    </source>
</evidence>
<reference evidence="5 6" key="1">
    <citation type="journal article" date="2015" name="Antonie Van Leeuwenhoek">
        <title>Lampropedia puyangensis sp. nov., isolated from symptomatic bark of Populus ? euramericana canker and emended description of Lampropedia hyalina (Ehrenberg 1832) Lee et al. 2004.</title>
        <authorList>
            <person name="Li Y."/>
            <person name="Wang T."/>
            <person name="Piao C.G."/>
            <person name="Wang L.F."/>
            <person name="Tian G.Z."/>
            <person name="Zhu T.H."/>
            <person name="Guo M.W."/>
        </authorList>
    </citation>
    <scope>NUCLEOTIDE SEQUENCE [LARGE SCALE GENOMIC DNA]</scope>
    <source>
        <strain evidence="5 6">2-bin</strain>
    </source>
</reference>
<evidence type="ECO:0000313" key="6">
    <source>
        <dbReference type="Proteomes" id="UP000308917"/>
    </source>
</evidence>
<dbReference type="Gene3D" id="1.10.10.10">
    <property type="entry name" value="Winged helix-like DNA-binding domain superfamily/Winged helix DNA-binding domain"/>
    <property type="match status" value="1"/>
</dbReference>
<comment type="caution">
    <text evidence="5">The sequence shown here is derived from an EMBL/GenBank/DDBJ whole genome shotgun (WGS) entry which is preliminary data.</text>
</comment>
<gene>
    <name evidence="5" type="ORF">E9531_01740</name>
</gene>
<evidence type="ECO:0000256" key="3">
    <source>
        <dbReference type="ARBA" id="ARBA00023163"/>
    </source>
</evidence>
<dbReference type="CDD" id="cd00090">
    <property type="entry name" value="HTH_ARSR"/>
    <property type="match status" value="1"/>
</dbReference>
<keyword evidence="6" id="KW-1185">Reference proteome</keyword>
<dbReference type="PROSITE" id="PS50987">
    <property type="entry name" value="HTH_ARSR_2"/>
    <property type="match status" value="1"/>
</dbReference>
<dbReference type="InterPro" id="IPR011991">
    <property type="entry name" value="ArsR-like_HTH"/>
</dbReference>
<dbReference type="NCBIfam" id="NF033788">
    <property type="entry name" value="HTH_metalloreg"/>
    <property type="match status" value="1"/>
</dbReference>
<keyword evidence="1" id="KW-0805">Transcription regulation</keyword>
<dbReference type="InterPro" id="IPR051011">
    <property type="entry name" value="Metal_resp_trans_reg"/>
</dbReference>
<dbReference type="SMART" id="SM00418">
    <property type="entry name" value="HTH_ARSR"/>
    <property type="match status" value="1"/>
</dbReference>
<dbReference type="AlphaFoldDB" id="A0A4S8FCE5"/>
<dbReference type="InterPro" id="IPR036390">
    <property type="entry name" value="WH_DNA-bd_sf"/>
</dbReference>
<dbReference type="PRINTS" id="PR00778">
    <property type="entry name" value="HTHARSR"/>
</dbReference>
<dbReference type="PANTHER" id="PTHR43132">
    <property type="entry name" value="ARSENICAL RESISTANCE OPERON REPRESSOR ARSR-RELATED"/>
    <property type="match status" value="1"/>
</dbReference>
<keyword evidence="3" id="KW-0804">Transcription</keyword>
<dbReference type="GO" id="GO:0003700">
    <property type="term" value="F:DNA-binding transcription factor activity"/>
    <property type="evidence" value="ECO:0007669"/>
    <property type="project" value="InterPro"/>
</dbReference>
<sequence>MNVPSNNHFQFMRDNVAQAADMLRLLSNEHRLLVLCLLLEQGEMSVTALLEHLEIGQSALSQHLAKLRAARLVTYRRDAQVLYYRIQSNDVSQLIATLKQIYCP</sequence>
<protein>
    <submittedName>
        <fullName evidence="5">Helix-turn-helix transcriptional regulator</fullName>
    </submittedName>
</protein>
<name>A0A4S8FCE5_9BURK</name>
<dbReference type="EMBL" id="STFG01000001">
    <property type="protein sequence ID" value="THU05293.1"/>
    <property type="molecule type" value="Genomic_DNA"/>
</dbReference>
<dbReference type="Proteomes" id="UP000308917">
    <property type="component" value="Unassembled WGS sequence"/>
</dbReference>
<dbReference type="RefSeq" id="WP_136572003.1">
    <property type="nucleotide sequence ID" value="NZ_STFG01000001.1"/>
</dbReference>
<dbReference type="Pfam" id="PF01022">
    <property type="entry name" value="HTH_5"/>
    <property type="match status" value="1"/>
</dbReference>
<dbReference type="InterPro" id="IPR036388">
    <property type="entry name" value="WH-like_DNA-bd_sf"/>
</dbReference>
<evidence type="ECO:0000256" key="1">
    <source>
        <dbReference type="ARBA" id="ARBA00023015"/>
    </source>
</evidence>
<evidence type="ECO:0000313" key="5">
    <source>
        <dbReference type="EMBL" id="THU05293.1"/>
    </source>
</evidence>
<accession>A0A4S8FCE5</accession>
<dbReference type="InterPro" id="IPR001845">
    <property type="entry name" value="HTH_ArsR_DNA-bd_dom"/>
</dbReference>
<feature type="domain" description="HTH arsR-type" evidence="4">
    <location>
        <begin position="11"/>
        <end position="104"/>
    </location>
</feature>
<evidence type="ECO:0000259" key="4">
    <source>
        <dbReference type="PROSITE" id="PS50987"/>
    </source>
</evidence>
<dbReference type="GO" id="GO:0003677">
    <property type="term" value="F:DNA binding"/>
    <property type="evidence" value="ECO:0007669"/>
    <property type="project" value="UniProtKB-KW"/>
</dbReference>
<proteinExistence type="predicted"/>
<dbReference type="PANTHER" id="PTHR43132:SF2">
    <property type="entry name" value="ARSENICAL RESISTANCE OPERON REPRESSOR ARSR-RELATED"/>
    <property type="match status" value="1"/>
</dbReference>
<dbReference type="OrthoDB" id="5296924at2"/>
<dbReference type="SUPFAM" id="SSF46785">
    <property type="entry name" value="Winged helix' DNA-binding domain"/>
    <property type="match status" value="1"/>
</dbReference>
<organism evidence="5 6">
    <name type="scientific">Lampropedia puyangensis</name>
    <dbReference type="NCBI Taxonomy" id="1330072"/>
    <lineage>
        <taxon>Bacteria</taxon>
        <taxon>Pseudomonadati</taxon>
        <taxon>Pseudomonadota</taxon>
        <taxon>Betaproteobacteria</taxon>
        <taxon>Burkholderiales</taxon>
        <taxon>Comamonadaceae</taxon>
        <taxon>Lampropedia</taxon>
    </lineage>
</organism>
<keyword evidence="2" id="KW-0238">DNA-binding</keyword>